<dbReference type="AlphaFoldDB" id="A0A1F5TGU7"/>
<feature type="compositionally biased region" description="Basic and acidic residues" evidence="2">
    <location>
        <begin position="88"/>
        <end position="97"/>
    </location>
</feature>
<gene>
    <name evidence="4" type="ORF">A2482_01365</name>
</gene>
<feature type="region of interest" description="Disordered" evidence="2">
    <location>
        <begin position="88"/>
        <end position="114"/>
    </location>
</feature>
<dbReference type="Gene3D" id="3.40.50.970">
    <property type="match status" value="1"/>
</dbReference>
<dbReference type="SUPFAM" id="SSF52518">
    <property type="entry name" value="Thiamin diphosphate-binding fold (THDP-binding)"/>
    <property type="match status" value="1"/>
</dbReference>
<evidence type="ECO:0000313" key="5">
    <source>
        <dbReference type="Proteomes" id="UP000178656"/>
    </source>
</evidence>
<evidence type="ECO:0000256" key="2">
    <source>
        <dbReference type="SAM" id="MobiDB-lite"/>
    </source>
</evidence>
<dbReference type="PANTHER" id="PTHR42897">
    <property type="entry name" value="PYRUVATE SYNTHASE SUBUNIT PORB"/>
    <property type="match status" value="1"/>
</dbReference>
<feature type="domain" description="Thiamine pyrophosphate enzyme TPP-binding" evidence="3">
    <location>
        <begin position="117"/>
        <end position="231"/>
    </location>
</feature>
<evidence type="ECO:0000256" key="1">
    <source>
        <dbReference type="ARBA" id="ARBA00023002"/>
    </source>
</evidence>
<dbReference type="InterPro" id="IPR029061">
    <property type="entry name" value="THDP-binding"/>
</dbReference>
<dbReference type="InterPro" id="IPR011766">
    <property type="entry name" value="TPP_enzyme_TPP-bd"/>
</dbReference>
<evidence type="ECO:0000313" key="4">
    <source>
        <dbReference type="EMBL" id="OGF38134.1"/>
    </source>
</evidence>
<dbReference type="Proteomes" id="UP000178656">
    <property type="component" value="Unassembled WGS sequence"/>
</dbReference>
<dbReference type="Pfam" id="PF02775">
    <property type="entry name" value="TPP_enzyme_C"/>
    <property type="match status" value="1"/>
</dbReference>
<dbReference type="InterPro" id="IPR051479">
    <property type="entry name" value="PorB-like"/>
</dbReference>
<proteinExistence type="predicted"/>
<dbReference type="PANTHER" id="PTHR42897:SF2">
    <property type="entry name" value="PYRUVATE SYNTHASE SUBUNIT PORB"/>
    <property type="match status" value="1"/>
</dbReference>
<dbReference type="GO" id="GO:0030976">
    <property type="term" value="F:thiamine pyrophosphate binding"/>
    <property type="evidence" value="ECO:0007669"/>
    <property type="project" value="InterPro"/>
</dbReference>
<sequence length="323" mass="34883">MPFKSLLTPGHTACAGCGEILAMRHVLDAAGANTIIAGATGCGEVTTSKYPTSSFRVPWIHANFENASAVASGILAAMRYRCNEASKHRSNESKAQEISEPVNQLTSPEGAPSGSTNLIAWGGDGATFDIGLGLISGSWERRENILYVCFDNEAYMNTGVQASGSTPIDANTTTSEPGAKSMGNSLQKKDMVRIALAHDCVYVATATVGNVLDIEAKVKKALSMTGPKYLQILVTCVPGWYTDAKDTIKVARLAQQTGIYPVVEYVDGKLVNVAKCPRPRSSVEEYLKLQGRFKHLFKDEKGATEIKRIQEKAEENVRKYNLQ</sequence>
<comment type="caution">
    <text evidence="4">The sequence shown here is derived from an EMBL/GenBank/DDBJ whole genome shotgun (WGS) entry which is preliminary data.</text>
</comment>
<reference evidence="4 5" key="1">
    <citation type="journal article" date="2016" name="Nat. Commun.">
        <title>Thousands of microbial genomes shed light on interconnected biogeochemical processes in an aquifer system.</title>
        <authorList>
            <person name="Anantharaman K."/>
            <person name="Brown C.T."/>
            <person name="Hug L.A."/>
            <person name="Sharon I."/>
            <person name="Castelle C.J."/>
            <person name="Probst A.J."/>
            <person name="Thomas B.C."/>
            <person name="Singh A."/>
            <person name="Wilkins M.J."/>
            <person name="Karaoz U."/>
            <person name="Brodie E.L."/>
            <person name="Williams K.H."/>
            <person name="Hubbard S.S."/>
            <person name="Banfield J.F."/>
        </authorList>
    </citation>
    <scope>NUCLEOTIDE SEQUENCE [LARGE SCALE GENOMIC DNA]</scope>
</reference>
<protein>
    <recommendedName>
        <fullName evidence="3">Thiamine pyrophosphate enzyme TPP-binding domain-containing protein</fullName>
    </recommendedName>
</protein>
<name>A0A1F5TGU7_9BACT</name>
<accession>A0A1F5TGU7</accession>
<dbReference type="EMBL" id="MFGM01000008">
    <property type="protein sequence ID" value="OGF38134.1"/>
    <property type="molecule type" value="Genomic_DNA"/>
</dbReference>
<organism evidence="4 5">
    <name type="scientific">Candidatus Falkowbacteria bacterium RIFOXYC2_FULL_48_21</name>
    <dbReference type="NCBI Taxonomy" id="1798005"/>
    <lineage>
        <taxon>Bacteria</taxon>
        <taxon>Candidatus Falkowiibacteriota</taxon>
    </lineage>
</organism>
<feature type="compositionally biased region" description="Polar residues" evidence="2">
    <location>
        <begin position="101"/>
        <end position="114"/>
    </location>
</feature>
<evidence type="ECO:0000259" key="3">
    <source>
        <dbReference type="Pfam" id="PF02775"/>
    </source>
</evidence>
<keyword evidence="1" id="KW-0560">Oxidoreductase</keyword>
<dbReference type="GO" id="GO:0016491">
    <property type="term" value="F:oxidoreductase activity"/>
    <property type="evidence" value="ECO:0007669"/>
    <property type="project" value="UniProtKB-KW"/>
</dbReference>